<dbReference type="GO" id="GO:0016747">
    <property type="term" value="F:acyltransferase activity, transferring groups other than amino-acyl groups"/>
    <property type="evidence" value="ECO:0007669"/>
    <property type="project" value="InterPro"/>
</dbReference>
<dbReference type="Pfam" id="PF13673">
    <property type="entry name" value="Acetyltransf_10"/>
    <property type="match status" value="1"/>
</dbReference>
<name>A0A398B5V0_9BACI</name>
<keyword evidence="2" id="KW-0808">Transferase</keyword>
<dbReference type="EMBL" id="QWVT01000016">
    <property type="protein sequence ID" value="RID85207.1"/>
    <property type="molecule type" value="Genomic_DNA"/>
</dbReference>
<dbReference type="OrthoDB" id="46888at2"/>
<feature type="domain" description="N-acetyltransferase" evidence="1">
    <location>
        <begin position="8"/>
        <end position="146"/>
    </location>
</feature>
<sequence>MADNMTAAKVLEMQRSAYRVEAELIGTDEIPPLKETFDQLQSCGETFIGFFEQGELAGALSYEQSGGVVDIHRLIVDPRHFRKGIARKLLERLEKGVSDVEEFIVSTGADNQPAVTLYKKHGFKPAGETIVGGGIRLAHFTKPKRA</sequence>
<reference evidence="2 3" key="1">
    <citation type="submission" date="2018-08" db="EMBL/GenBank/DDBJ databases">
        <title>Bacillus jemisoniae sp. nov., Bacillus chryseoplanitiae sp. nov., Bacillus resnikiae sp. nov., and Bacillus frankliniae sp. nov., isolated from Viking spacecraft and associated surfaces.</title>
        <authorList>
            <person name="Seuylemezian A."/>
            <person name="Vaishampayan P."/>
        </authorList>
    </citation>
    <scope>NUCLEOTIDE SEQUENCE [LARGE SCALE GENOMIC DNA]</scope>
    <source>
        <strain evidence="2 3">JJ-247</strain>
    </source>
</reference>
<dbReference type="InterPro" id="IPR016181">
    <property type="entry name" value="Acyl_CoA_acyltransferase"/>
</dbReference>
<organism evidence="2 3">
    <name type="scientific">Mesobacillus zeae</name>
    <dbReference type="NCBI Taxonomy" id="1917180"/>
    <lineage>
        <taxon>Bacteria</taxon>
        <taxon>Bacillati</taxon>
        <taxon>Bacillota</taxon>
        <taxon>Bacilli</taxon>
        <taxon>Bacillales</taxon>
        <taxon>Bacillaceae</taxon>
        <taxon>Mesobacillus</taxon>
    </lineage>
</organism>
<dbReference type="SUPFAM" id="SSF55729">
    <property type="entry name" value="Acyl-CoA N-acyltransferases (Nat)"/>
    <property type="match status" value="1"/>
</dbReference>
<accession>A0A398B5V0</accession>
<dbReference type="Proteomes" id="UP000265816">
    <property type="component" value="Unassembled WGS sequence"/>
</dbReference>
<proteinExistence type="predicted"/>
<dbReference type="AlphaFoldDB" id="A0A398B5V0"/>
<evidence type="ECO:0000313" key="2">
    <source>
        <dbReference type="EMBL" id="RID85207.1"/>
    </source>
</evidence>
<dbReference type="CDD" id="cd04301">
    <property type="entry name" value="NAT_SF"/>
    <property type="match status" value="1"/>
</dbReference>
<comment type="caution">
    <text evidence="2">The sequence shown here is derived from an EMBL/GenBank/DDBJ whole genome shotgun (WGS) entry which is preliminary data.</text>
</comment>
<evidence type="ECO:0000313" key="3">
    <source>
        <dbReference type="Proteomes" id="UP000265816"/>
    </source>
</evidence>
<protein>
    <submittedName>
        <fullName evidence="2">GNAT family N-acetyltransferase</fullName>
    </submittedName>
</protein>
<dbReference type="RefSeq" id="WP_119112831.1">
    <property type="nucleotide sequence ID" value="NZ_CBCSEO010000016.1"/>
</dbReference>
<dbReference type="Gene3D" id="3.40.630.30">
    <property type="match status" value="1"/>
</dbReference>
<evidence type="ECO:0000259" key="1">
    <source>
        <dbReference type="PROSITE" id="PS51186"/>
    </source>
</evidence>
<dbReference type="PROSITE" id="PS51186">
    <property type="entry name" value="GNAT"/>
    <property type="match status" value="1"/>
</dbReference>
<gene>
    <name evidence="2" type="ORF">D1970_10285</name>
</gene>
<keyword evidence="3" id="KW-1185">Reference proteome</keyword>
<dbReference type="InterPro" id="IPR000182">
    <property type="entry name" value="GNAT_dom"/>
</dbReference>